<evidence type="ECO:0000256" key="4">
    <source>
        <dbReference type="ARBA" id="ARBA00022475"/>
    </source>
</evidence>
<name>A0A0F3KWV2_9GAMM</name>
<feature type="transmembrane region" description="Helical" evidence="11">
    <location>
        <begin position="55"/>
        <end position="72"/>
    </location>
</feature>
<dbReference type="Gene3D" id="6.10.140.1330">
    <property type="match status" value="1"/>
</dbReference>
<comment type="subcellular location">
    <subcellularLocation>
        <location evidence="11">Cell inner membrane</location>
        <topology evidence="11">Multi-pass membrane protein</topology>
    </subcellularLocation>
    <subcellularLocation>
        <location evidence="1">Cell membrane</location>
        <topology evidence="1">Multi-pass membrane protein</topology>
    </subcellularLocation>
</comment>
<feature type="transmembrane region" description="Helical" evidence="11">
    <location>
        <begin position="241"/>
        <end position="259"/>
    </location>
</feature>
<evidence type="ECO:0000256" key="8">
    <source>
        <dbReference type="ARBA" id="ARBA00023065"/>
    </source>
</evidence>
<comment type="similarity">
    <text evidence="11">Belongs to the monovalent cation:proton antiporter 1 (CPA1) transporter (TC 2.A.36) family.</text>
</comment>
<evidence type="ECO:0000256" key="9">
    <source>
        <dbReference type="ARBA" id="ARBA00023136"/>
    </source>
</evidence>
<feature type="transmembrane region" description="Helical" evidence="11">
    <location>
        <begin position="217"/>
        <end position="235"/>
    </location>
</feature>
<feature type="transmembrane region" description="Helical" evidence="11">
    <location>
        <begin position="183"/>
        <end position="205"/>
    </location>
</feature>
<dbReference type="GO" id="GO:0015385">
    <property type="term" value="F:sodium:proton antiporter activity"/>
    <property type="evidence" value="ECO:0007669"/>
    <property type="project" value="InterPro"/>
</dbReference>
<dbReference type="Pfam" id="PF00999">
    <property type="entry name" value="Na_H_Exchanger"/>
    <property type="match status" value="1"/>
</dbReference>
<feature type="transmembrane region" description="Helical" evidence="11">
    <location>
        <begin position="359"/>
        <end position="383"/>
    </location>
</feature>
<accession>A0A0F3KWV2</accession>
<dbReference type="GO" id="GO:0098719">
    <property type="term" value="P:sodium ion import across plasma membrane"/>
    <property type="evidence" value="ECO:0007669"/>
    <property type="project" value="TreeGrafter"/>
</dbReference>
<dbReference type="NCBIfam" id="TIGR00831">
    <property type="entry name" value="a_cpa1"/>
    <property type="match status" value="1"/>
</dbReference>
<keyword evidence="4" id="KW-1003">Cell membrane</keyword>
<dbReference type="PANTHER" id="PTHR10110:SF86">
    <property type="entry name" value="SODIUM_HYDROGEN EXCHANGER 7"/>
    <property type="match status" value="1"/>
</dbReference>
<dbReference type="InterPro" id="IPR006153">
    <property type="entry name" value="Cation/H_exchanger_TM"/>
</dbReference>
<feature type="transmembrane region" description="Helical" evidence="11">
    <location>
        <begin position="313"/>
        <end position="338"/>
    </location>
</feature>
<evidence type="ECO:0000256" key="7">
    <source>
        <dbReference type="ARBA" id="ARBA00023053"/>
    </source>
</evidence>
<evidence type="ECO:0000313" key="14">
    <source>
        <dbReference type="Proteomes" id="UP000033651"/>
    </source>
</evidence>
<evidence type="ECO:0000256" key="2">
    <source>
        <dbReference type="ARBA" id="ARBA00022448"/>
    </source>
</evidence>
<organism evidence="13 14">
    <name type="scientific">Luteibacter yeojuensis</name>
    <dbReference type="NCBI Taxonomy" id="345309"/>
    <lineage>
        <taxon>Bacteria</taxon>
        <taxon>Pseudomonadati</taxon>
        <taxon>Pseudomonadota</taxon>
        <taxon>Gammaproteobacteria</taxon>
        <taxon>Lysobacterales</taxon>
        <taxon>Rhodanobacteraceae</taxon>
        <taxon>Luteibacter</taxon>
    </lineage>
</organism>
<dbReference type="GO" id="GO:0005886">
    <property type="term" value="C:plasma membrane"/>
    <property type="evidence" value="ECO:0007669"/>
    <property type="project" value="UniProtKB-SubCell"/>
</dbReference>
<keyword evidence="10 11" id="KW-0739">Sodium transport</keyword>
<dbReference type="GO" id="GO:0015386">
    <property type="term" value="F:potassium:proton antiporter activity"/>
    <property type="evidence" value="ECO:0007669"/>
    <property type="project" value="TreeGrafter"/>
</dbReference>
<reference evidence="13 14" key="1">
    <citation type="submission" date="2015-03" db="EMBL/GenBank/DDBJ databases">
        <title>Draft genome sequence of Luteibacter yeojuensis strain SU11.</title>
        <authorList>
            <person name="Sulaiman J."/>
            <person name="Priya K."/>
            <person name="Chan K.-G."/>
        </authorList>
    </citation>
    <scope>NUCLEOTIDE SEQUENCE [LARGE SCALE GENOMIC DNA]</scope>
    <source>
        <strain evidence="13 14">SU11</strain>
    </source>
</reference>
<evidence type="ECO:0000256" key="3">
    <source>
        <dbReference type="ARBA" id="ARBA00022449"/>
    </source>
</evidence>
<keyword evidence="5 11" id="KW-0812">Transmembrane</keyword>
<dbReference type="InterPro" id="IPR004705">
    <property type="entry name" value="Cation/H_exchanger_CPA1_bac"/>
</dbReference>
<proteinExistence type="inferred from homology"/>
<keyword evidence="6 11" id="KW-1133">Transmembrane helix</keyword>
<feature type="domain" description="Cation/H+ exchanger transmembrane" evidence="12">
    <location>
        <begin position="13"/>
        <end position="419"/>
    </location>
</feature>
<comment type="caution">
    <text evidence="13">The sequence shown here is derived from an EMBL/GenBank/DDBJ whole genome shotgun (WGS) entry which is preliminary data.</text>
</comment>
<keyword evidence="3 11" id="KW-0050">Antiport</keyword>
<keyword evidence="8 11" id="KW-0406">Ion transport</keyword>
<dbReference type="GO" id="GO:0051453">
    <property type="term" value="P:regulation of intracellular pH"/>
    <property type="evidence" value="ECO:0007669"/>
    <property type="project" value="TreeGrafter"/>
</dbReference>
<evidence type="ECO:0000256" key="11">
    <source>
        <dbReference type="RuleBase" id="RU366002"/>
    </source>
</evidence>
<dbReference type="InterPro" id="IPR018422">
    <property type="entry name" value="Cation/H_exchanger_CPA1"/>
</dbReference>
<keyword evidence="7 11" id="KW-0915">Sodium</keyword>
<comment type="function">
    <text evidence="11">Na(+)/H(+) antiporter that extrudes sodium in exchange for external protons.</text>
</comment>
<dbReference type="EMBL" id="JZRB01000015">
    <property type="protein sequence ID" value="KJV35457.1"/>
    <property type="molecule type" value="Genomic_DNA"/>
</dbReference>
<evidence type="ECO:0000313" key="13">
    <source>
        <dbReference type="EMBL" id="KJV35457.1"/>
    </source>
</evidence>
<feature type="transmembrane region" description="Helical" evidence="11">
    <location>
        <begin position="271"/>
        <end position="293"/>
    </location>
</feature>
<sequence length="552" mass="59024">MELVITVLVLLLVVALSGALVRILPFRPPLPVVQIALGALLAGTMGLHVEFDPEIFFLLFIPPLLFADGWRFPRREMLSLRGPILALAVGLVFFTIVGVGYFVHWMIPTVPLAVAFALAAVLSPTDAVATSAVTGGTRMPSRLMHILSGEALLNDASGLVALQFAVAAELTGKFSVLGAARDFMATALGGLAAGALVAYAFGMLLRRLVRWGGEMEPATQVGLLLLIPFAAYLLAEHFHVSGILAAVAAGMMMNTGGVLRNGYAATRMQNFAVWSMVEFTFNGLIFLLLGMQLPGILDGARTDLQQAGGGELWYLAAYVVAITLALVLLRFAWVWLSWRFILLRAARRGAPRPPMGTRLIWTTALAGVRGAVTMAGVLSIPLAKSAGVPFPVRDLLIFLATGVILCTLLIGVVGLPMAVKGLKLPSEDPAVREERMARSLAAEAALRGIADEQKRMEDGGDAESIALASRVAARVMAAYQQRLLAAGEEGDGAGAARTEAKLERDMRLAALRAERRELFELRRKHAINDETMRTVMREVDLAETAITGLGAE</sequence>
<dbReference type="AlphaFoldDB" id="A0A0F3KWV2"/>
<dbReference type="PATRIC" id="fig|345309.4.peg.775"/>
<feature type="transmembrane region" description="Helical" evidence="11">
    <location>
        <begin position="113"/>
        <end position="135"/>
    </location>
</feature>
<keyword evidence="9 11" id="KW-0472">Membrane</keyword>
<dbReference type="PANTHER" id="PTHR10110">
    <property type="entry name" value="SODIUM/HYDROGEN EXCHANGER"/>
    <property type="match status" value="1"/>
</dbReference>
<evidence type="ECO:0000256" key="10">
    <source>
        <dbReference type="ARBA" id="ARBA00023201"/>
    </source>
</evidence>
<gene>
    <name evidence="13" type="ORF">VI08_07810</name>
</gene>
<dbReference type="OrthoDB" id="9809206at2"/>
<evidence type="ECO:0000256" key="1">
    <source>
        <dbReference type="ARBA" id="ARBA00004651"/>
    </source>
</evidence>
<keyword evidence="11" id="KW-0997">Cell inner membrane</keyword>
<dbReference type="Proteomes" id="UP000033651">
    <property type="component" value="Unassembled WGS sequence"/>
</dbReference>
<protein>
    <submittedName>
        <fullName evidence="13">Sodium:proton antiporter</fullName>
    </submittedName>
</protein>
<keyword evidence="2 11" id="KW-0813">Transport</keyword>
<keyword evidence="14" id="KW-1185">Reference proteome</keyword>
<feature type="transmembrane region" description="Helical" evidence="11">
    <location>
        <begin position="156"/>
        <end position="177"/>
    </location>
</feature>
<dbReference type="RefSeq" id="WP_045829008.1">
    <property type="nucleotide sequence ID" value="NZ_JZRB01000015.1"/>
</dbReference>
<feature type="transmembrane region" description="Helical" evidence="11">
    <location>
        <begin position="84"/>
        <end position="107"/>
    </location>
</feature>
<evidence type="ECO:0000259" key="12">
    <source>
        <dbReference type="Pfam" id="PF00999"/>
    </source>
</evidence>
<evidence type="ECO:0000256" key="5">
    <source>
        <dbReference type="ARBA" id="ARBA00022692"/>
    </source>
</evidence>
<feature type="transmembrane region" description="Helical" evidence="11">
    <location>
        <begin position="395"/>
        <end position="415"/>
    </location>
</feature>
<evidence type="ECO:0000256" key="6">
    <source>
        <dbReference type="ARBA" id="ARBA00022989"/>
    </source>
</evidence>